<feature type="transmembrane region" description="Helical" evidence="2">
    <location>
        <begin position="289"/>
        <end position="313"/>
    </location>
</feature>
<dbReference type="PANTHER" id="PTHR44969:SF1">
    <property type="entry name" value="CELL SURFACE A33 ANTIGEN"/>
    <property type="match status" value="1"/>
</dbReference>
<dbReference type="AlphaFoldDB" id="A0A3B3BWJ4"/>
<accession>A0A3B3BWJ4</accession>
<proteinExistence type="predicted"/>
<dbReference type="CDD" id="cd00096">
    <property type="entry name" value="Ig"/>
    <property type="match status" value="1"/>
</dbReference>
<dbReference type="GO" id="GO:0005886">
    <property type="term" value="C:plasma membrane"/>
    <property type="evidence" value="ECO:0007669"/>
    <property type="project" value="InterPro"/>
</dbReference>
<evidence type="ECO:0000313" key="5">
    <source>
        <dbReference type="Proteomes" id="UP000261560"/>
    </source>
</evidence>
<dbReference type="Gene3D" id="2.60.40.10">
    <property type="entry name" value="Immunoglobulins"/>
    <property type="match status" value="2"/>
</dbReference>
<feature type="region of interest" description="Disordered" evidence="1">
    <location>
        <begin position="390"/>
        <end position="563"/>
    </location>
</feature>
<dbReference type="InterPro" id="IPR003599">
    <property type="entry name" value="Ig_sub"/>
</dbReference>
<dbReference type="PaxDb" id="30732-ENSOMEP00000009177"/>
<protein>
    <submittedName>
        <fullName evidence="4">Glycoprotein A33</fullName>
    </submittedName>
</protein>
<evidence type="ECO:0000313" key="4">
    <source>
        <dbReference type="Ensembl" id="ENSOMEP00000009177.1"/>
    </source>
</evidence>
<dbReference type="SMART" id="SM00409">
    <property type="entry name" value="IG"/>
    <property type="match status" value="2"/>
</dbReference>
<feature type="compositionally biased region" description="Basic and acidic residues" evidence="1">
    <location>
        <begin position="417"/>
        <end position="563"/>
    </location>
</feature>
<dbReference type="SUPFAM" id="SSF48726">
    <property type="entry name" value="Immunoglobulin"/>
    <property type="match status" value="2"/>
</dbReference>
<dbReference type="OMA" id="PTYSWKT"/>
<evidence type="ECO:0000256" key="1">
    <source>
        <dbReference type="SAM" id="MobiDB-lite"/>
    </source>
</evidence>
<keyword evidence="2" id="KW-1133">Transmembrane helix</keyword>
<organism evidence="4 5">
    <name type="scientific">Oryzias melastigma</name>
    <name type="common">Marine medaka</name>
    <dbReference type="NCBI Taxonomy" id="30732"/>
    <lineage>
        <taxon>Eukaryota</taxon>
        <taxon>Metazoa</taxon>
        <taxon>Chordata</taxon>
        <taxon>Craniata</taxon>
        <taxon>Vertebrata</taxon>
        <taxon>Euteleostomi</taxon>
        <taxon>Actinopterygii</taxon>
        <taxon>Neopterygii</taxon>
        <taxon>Teleostei</taxon>
        <taxon>Neoteleostei</taxon>
        <taxon>Acanthomorphata</taxon>
        <taxon>Ovalentaria</taxon>
        <taxon>Atherinomorphae</taxon>
        <taxon>Beloniformes</taxon>
        <taxon>Adrianichthyidae</taxon>
        <taxon>Oryziinae</taxon>
        <taxon>Oryzias</taxon>
    </lineage>
</organism>
<dbReference type="Proteomes" id="UP000261560">
    <property type="component" value="Unplaced"/>
</dbReference>
<keyword evidence="2" id="KW-0472">Membrane</keyword>
<dbReference type="GeneTree" id="ENSGT00940000160248"/>
<dbReference type="SMART" id="SM00406">
    <property type="entry name" value="IGv"/>
    <property type="match status" value="1"/>
</dbReference>
<reference evidence="4" key="2">
    <citation type="submission" date="2025-09" db="UniProtKB">
        <authorList>
            <consortium name="Ensembl"/>
        </authorList>
    </citation>
    <scope>IDENTIFICATION</scope>
</reference>
<keyword evidence="2" id="KW-0812">Transmembrane</keyword>
<reference evidence="4" key="1">
    <citation type="submission" date="2025-08" db="UniProtKB">
        <authorList>
            <consortium name="Ensembl"/>
        </authorList>
    </citation>
    <scope>IDENTIFICATION</scope>
</reference>
<dbReference type="PANTHER" id="PTHR44969">
    <property type="entry name" value="CELL SURFACE A33 ANTIGEN"/>
    <property type="match status" value="1"/>
</dbReference>
<dbReference type="CDD" id="cd12087">
    <property type="entry name" value="TM_EGFR-like"/>
    <property type="match status" value="1"/>
</dbReference>
<name>A0A3B3BWJ4_ORYME</name>
<dbReference type="InterPro" id="IPR042474">
    <property type="entry name" value="A33"/>
</dbReference>
<dbReference type="InterPro" id="IPR013106">
    <property type="entry name" value="Ig_V-set"/>
</dbReference>
<feature type="compositionally biased region" description="Polar residues" evidence="1">
    <location>
        <begin position="407"/>
        <end position="416"/>
    </location>
</feature>
<feature type="domain" description="Ig-like" evidence="3">
    <location>
        <begin position="43"/>
        <end position="186"/>
    </location>
</feature>
<dbReference type="PROSITE" id="PS50835">
    <property type="entry name" value="IG_LIKE"/>
    <property type="match status" value="2"/>
</dbReference>
<evidence type="ECO:0000256" key="2">
    <source>
        <dbReference type="SAM" id="Phobius"/>
    </source>
</evidence>
<evidence type="ECO:0000259" key="3">
    <source>
        <dbReference type="PROSITE" id="PS50835"/>
    </source>
</evidence>
<dbReference type="Ensembl" id="ENSOMET00000001211.1">
    <property type="protein sequence ID" value="ENSOMEP00000009177.1"/>
    <property type="gene ID" value="ENSOMEG00000010363.1"/>
</dbReference>
<dbReference type="STRING" id="30732.ENSOMEP00000009177"/>
<feature type="domain" description="Ig-like" evidence="3">
    <location>
        <begin position="195"/>
        <end position="281"/>
    </location>
</feature>
<sequence>MLTYYLEESTSPYLSVLSEGYSGLHTHTEIIRSLISFNRCSSPLTEMTSRTLVEWKALILVLSAFSCCWGLHVSIPEVEYKVAKGQDVELTCNFIPAVSIANNFLLSWDAQPDVAGTPLKSVASYFLNTPVDIAPNYEGRASLEVNIERRTSTLRLTGVTMKDSRTYQCSVKISGDDEGITAATTSVLVLEPPSPPICRIQGKVEYYHDINLTCMSEEGSPKPVYTWTTFSVENIPRQFPPKTTQKDGVLSLYNISRETSGYFICTSRNSIDVATCNVTVAVVPSSMNIGATVGIIGGVLAGLLVIGILIFCFCKRKNKKGKYVQGSPGDIEFSDKDDPVVEELDREDKSNTAKKTISHQEVLTAVLQRNDNTGETGELLDVDQFSYKSSSVGVKDGKGSDFDSVRYQDSQHNTYRGSREHLDDQRDHYGSRDRLDDRRENYGSRDPLDNRQRYGSRDNLDDQRGRYGGSRDRLDDRGERYGSRDRLDDRSERYGSRDRLDDRGERYGSRDRLDDRSERYGSRDRLDDRRDRYAGSRDRLDDHSDQYQGSDRGDHYSDRHYRD</sequence>
<dbReference type="InterPro" id="IPR036179">
    <property type="entry name" value="Ig-like_dom_sf"/>
</dbReference>
<feature type="compositionally biased region" description="Basic and acidic residues" evidence="1">
    <location>
        <begin position="395"/>
        <end position="406"/>
    </location>
</feature>
<dbReference type="Pfam" id="PF07686">
    <property type="entry name" value="V-set"/>
    <property type="match status" value="1"/>
</dbReference>
<keyword evidence="5" id="KW-1185">Reference proteome</keyword>
<dbReference type="InterPro" id="IPR013783">
    <property type="entry name" value="Ig-like_fold"/>
</dbReference>
<dbReference type="InterPro" id="IPR007110">
    <property type="entry name" value="Ig-like_dom"/>
</dbReference>